<reference evidence="1" key="1">
    <citation type="submission" date="2018-01" db="EMBL/GenBank/DDBJ databases">
        <authorList>
            <person name="Mao J.F."/>
        </authorList>
    </citation>
    <scope>NUCLEOTIDE SEQUENCE</scope>
    <source>
        <strain evidence="1">Huo1</strain>
        <tissue evidence="1">Leaf</tissue>
    </source>
</reference>
<accession>A0A8X8XCU7</accession>
<protein>
    <submittedName>
        <fullName evidence="1">Uncharacterized protein</fullName>
    </submittedName>
</protein>
<comment type="caution">
    <text evidence="1">The sequence shown here is derived from an EMBL/GenBank/DDBJ whole genome shotgun (WGS) entry which is preliminary data.</text>
</comment>
<gene>
    <name evidence="1" type="ORF">SASPL_129283</name>
</gene>
<sequence>MSSFVIAAAATLPGGGAGAMKSPAGKLYSFSHPSVDALINRAAPSPAAKRRLPYGNDGDKFVMDAAAPPSLQQLVAADDFVIATDSFCDEEETQLASSIDDKRSAHSDAFSDVSDGCTAAVGDLVDFFGSGAVCWSNYALYIF</sequence>
<proteinExistence type="predicted"/>
<evidence type="ECO:0000313" key="1">
    <source>
        <dbReference type="EMBL" id="KAG6411205.1"/>
    </source>
</evidence>
<name>A0A8X8XCU7_SALSN</name>
<dbReference type="EMBL" id="PNBA02000010">
    <property type="protein sequence ID" value="KAG6411205.1"/>
    <property type="molecule type" value="Genomic_DNA"/>
</dbReference>
<organism evidence="1">
    <name type="scientific">Salvia splendens</name>
    <name type="common">Scarlet sage</name>
    <dbReference type="NCBI Taxonomy" id="180675"/>
    <lineage>
        <taxon>Eukaryota</taxon>
        <taxon>Viridiplantae</taxon>
        <taxon>Streptophyta</taxon>
        <taxon>Embryophyta</taxon>
        <taxon>Tracheophyta</taxon>
        <taxon>Spermatophyta</taxon>
        <taxon>Magnoliopsida</taxon>
        <taxon>eudicotyledons</taxon>
        <taxon>Gunneridae</taxon>
        <taxon>Pentapetalae</taxon>
        <taxon>asterids</taxon>
        <taxon>lamiids</taxon>
        <taxon>Lamiales</taxon>
        <taxon>Lamiaceae</taxon>
        <taxon>Nepetoideae</taxon>
        <taxon>Mentheae</taxon>
        <taxon>Salviinae</taxon>
        <taxon>Salvia</taxon>
        <taxon>Salvia subgen. Calosphace</taxon>
        <taxon>core Calosphace</taxon>
    </lineage>
</organism>
<dbReference type="AlphaFoldDB" id="A0A8X8XCU7"/>
<reference evidence="1" key="2">
    <citation type="submission" date="2020-08" db="EMBL/GenBank/DDBJ databases">
        <title>Plant Genome Project.</title>
        <authorList>
            <person name="Zhang R.-G."/>
        </authorList>
    </citation>
    <scope>NUCLEOTIDE SEQUENCE</scope>
    <source>
        <strain evidence="1">Huo1</strain>
        <tissue evidence="1">Leaf</tissue>
    </source>
</reference>
<keyword evidence="2" id="KW-1185">Reference proteome</keyword>
<dbReference type="Proteomes" id="UP000298416">
    <property type="component" value="Unassembled WGS sequence"/>
</dbReference>
<evidence type="ECO:0000313" key="2">
    <source>
        <dbReference type="Proteomes" id="UP000298416"/>
    </source>
</evidence>